<evidence type="ECO:0000313" key="3">
    <source>
        <dbReference type="EMBL" id="MDJ1483383.1"/>
    </source>
</evidence>
<proteinExistence type="predicted"/>
<dbReference type="InterPro" id="IPR032508">
    <property type="entry name" value="FecR_C"/>
</dbReference>
<dbReference type="Gene3D" id="2.60.120.1440">
    <property type="match status" value="1"/>
</dbReference>
<dbReference type="InterPro" id="IPR006860">
    <property type="entry name" value="FecR"/>
</dbReference>
<dbReference type="EMBL" id="JASJOS010000011">
    <property type="protein sequence ID" value="MDJ1483383.1"/>
    <property type="molecule type" value="Genomic_DNA"/>
</dbReference>
<evidence type="ECO:0000259" key="2">
    <source>
        <dbReference type="Pfam" id="PF16344"/>
    </source>
</evidence>
<dbReference type="PIRSF" id="PIRSF018266">
    <property type="entry name" value="FecR"/>
    <property type="match status" value="1"/>
</dbReference>
<gene>
    <name evidence="3" type="ORF">QNI16_22985</name>
</gene>
<name>A0AAE3QVL8_9BACT</name>
<dbReference type="RefSeq" id="WP_313983157.1">
    <property type="nucleotide sequence ID" value="NZ_JASJOS010000011.1"/>
</dbReference>
<evidence type="ECO:0000313" key="4">
    <source>
        <dbReference type="Proteomes" id="UP001241110"/>
    </source>
</evidence>
<feature type="domain" description="FecR protein" evidence="1">
    <location>
        <begin position="124"/>
        <end position="212"/>
    </location>
</feature>
<dbReference type="Pfam" id="PF04773">
    <property type="entry name" value="FecR"/>
    <property type="match status" value="1"/>
</dbReference>
<dbReference type="AlphaFoldDB" id="A0AAE3QVL8"/>
<evidence type="ECO:0000259" key="1">
    <source>
        <dbReference type="Pfam" id="PF04773"/>
    </source>
</evidence>
<dbReference type="PANTHER" id="PTHR30273">
    <property type="entry name" value="PERIPLASMIC SIGNAL SENSOR AND SIGMA FACTOR ACTIVATOR FECR-RELATED"/>
    <property type="match status" value="1"/>
</dbReference>
<feature type="domain" description="Protein FecR C-terminal" evidence="2">
    <location>
        <begin position="271"/>
        <end position="339"/>
    </location>
</feature>
<dbReference type="GO" id="GO:0016989">
    <property type="term" value="F:sigma factor antagonist activity"/>
    <property type="evidence" value="ECO:0007669"/>
    <property type="project" value="TreeGrafter"/>
</dbReference>
<accession>A0AAE3QVL8</accession>
<organism evidence="3 4">
    <name type="scientific">Xanthocytophaga flava</name>
    <dbReference type="NCBI Taxonomy" id="3048013"/>
    <lineage>
        <taxon>Bacteria</taxon>
        <taxon>Pseudomonadati</taxon>
        <taxon>Bacteroidota</taxon>
        <taxon>Cytophagia</taxon>
        <taxon>Cytophagales</taxon>
        <taxon>Rhodocytophagaceae</taxon>
        <taxon>Xanthocytophaga</taxon>
    </lineage>
</organism>
<sequence length="345" mass="38888">MHQEKLIELLDKYKKGELSQKEKIVFAQWFHMLGKDIADPLPTEAEEKEWTKTNWSKLLTNLDVQNIQTVPTQTPSYFRWWVAASILLIAGLTFWYYKSSDTKNTSVISQIESTRLIEKTNNTTQVISLALEDNSTVLLQPGSTLKYPTNFASEQREVFLTGEAFFQVARNPEKPFLVYTGDIITKVLGTSFTIKAYETSSSIQVSVKTGKVSVYKTVDQQKKPDAENVQTNALILTPNQQAIYHLESKELTKSLVDNVQVLDTKNATQQLVFQNKPLTEVFAALEDVYGVDISYDRHVLAGCTFTADLSDYSTLQDKLTIICKTMSGSFQVTDTMIVITSKGCN</sequence>
<reference evidence="3" key="1">
    <citation type="submission" date="2023-05" db="EMBL/GenBank/DDBJ databases">
        <authorList>
            <person name="Zhang X."/>
        </authorList>
    </citation>
    <scope>NUCLEOTIDE SEQUENCE</scope>
    <source>
        <strain evidence="3">YF14B1</strain>
    </source>
</reference>
<protein>
    <submittedName>
        <fullName evidence="3">FecR domain-containing protein</fullName>
    </submittedName>
</protein>
<dbReference type="InterPro" id="IPR012373">
    <property type="entry name" value="Ferrdict_sens_TM"/>
</dbReference>
<dbReference type="Gene3D" id="3.55.50.30">
    <property type="match status" value="1"/>
</dbReference>
<comment type="caution">
    <text evidence="3">The sequence shown here is derived from an EMBL/GenBank/DDBJ whole genome shotgun (WGS) entry which is preliminary data.</text>
</comment>
<dbReference type="Proteomes" id="UP001241110">
    <property type="component" value="Unassembled WGS sequence"/>
</dbReference>
<dbReference type="PANTHER" id="PTHR30273:SF2">
    <property type="entry name" value="PROTEIN FECR"/>
    <property type="match status" value="1"/>
</dbReference>
<dbReference type="Pfam" id="PF16344">
    <property type="entry name" value="FecR_C"/>
    <property type="match status" value="1"/>
</dbReference>